<comment type="caution">
    <text evidence="1">The sequence shown here is derived from an EMBL/GenBank/DDBJ whole genome shotgun (WGS) entry which is preliminary data.</text>
</comment>
<dbReference type="SUPFAM" id="SSF54427">
    <property type="entry name" value="NTF2-like"/>
    <property type="match status" value="1"/>
</dbReference>
<dbReference type="RefSeq" id="WP_188476035.1">
    <property type="nucleotide sequence ID" value="NZ_BMFJ01000001.1"/>
</dbReference>
<protein>
    <recommendedName>
        <fullName evidence="3">Lumazine-binding</fullName>
    </recommendedName>
</protein>
<evidence type="ECO:0008006" key="3">
    <source>
        <dbReference type="Google" id="ProtNLM"/>
    </source>
</evidence>
<evidence type="ECO:0000313" key="2">
    <source>
        <dbReference type="Proteomes" id="UP000612855"/>
    </source>
</evidence>
<dbReference type="Gene3D" id="3.10.450.50">
    <property type="match status" value="1"/>
</dbReference>
<accession>A0A916ZYL8</accession>
<dbReference type="InterPro" id="IPR039437">
    <property type="entry name" value="FrzH/put_lumazine-bd"/>
</dbReference>
<dbReference type="EMBL" id="BMFJ01000001">
    <property type="protein sequence ID" value="GGE19101.1"/>
    <property type="molecule type" value="Genomic_DNA"/>
</dbReference>
<name>A0A916ZYL8_9RHOB</name>
<dbReference type="AlphaFoldDB" id="A0A916ZYL8"/>
<reference evidence="2" key="1">
    <citation type="journal article" date="2019" name="Int. J. Syst. Evol. Microbiol.">
        <title>The Global Catalogue of Microorganisms (GCM) 10K type strain sequencing project: providing services to taxonomists for standard genome sequencing and annotation.</title>
        <authorList>
            <consortium name="The Broad Institute Genomics Platform"/>
            <consortium name="The Broad Institute Genome Sequencing Center for Infectious Disease"/>
            <person name="Wu L."/>
            <person name="Ma J."/>
        </authorList>
    </citation>
    <scope>NUCLEOTIDE SEQUENCE [LARGE SCALE GENOMIC DNA]</scope>
    <source>
        <strain evidence="2">CGMCC 1.12664</strain>
    </source>
</reference>
<dbReference type="Pfam" id="PF12893">
    <property type="entry name" value="Lumazine_bd_2"/>
    <property type="match status" value="1"/>
</dbReference>
<dbReference type="InterPro" id="IPR032710">
    <property type="entry name" value="NTF2-like_dom_sf"/>
</dbReference>
<sequence>MTPAAFAELTALMERYFDGLHRADSTILRTVFHPELAYVCATPGDELYLNLTDYMARIDAREPPAKRGEPRTGSVLDIAFAGSRLARITARMSMMGRDYTDLLTLVHDGTQWRVIAKIFAYTPKEEL</sequence>
<gene>
    <name evidence="1" type="ORF">GCM10011360_04870</name>
</gene>
<evidence type="ECO:0000313" key="1">
    <source>
        <dbReference type="EMBL" id="GGE19101.1"/>
    </source>
</evidence>
<dbReference type="Proteomes" id="UP000612855">
    <property type="component" value="Unassembled WGS sequence"/>
</dbReference>
<organism evidence="1 2">
    <name type="scientific">Primorskyibacter flagellatus</name>
    <dbReference type="NCBI Taxonomy" id="1387277"/>
    <lineage>
        <taxon>Bacteria</taxon>
        <taxon>Pseudomonadati</taxon>
        <taxon>Pseudomonadota</taxon>
        <taxon>Alphaproteobacteria</taxon>
        <taxon>Rhodobacterales</taxon>
        <taxon>Roseobacteraceae</taxon>
        <taxon>Primorskyibacter</taxon>
    </lineage>
</organism>
<proteinExistence type="predicted"/>
<keyword evidence="2" id="KW-1185">Reference proteome</keyword>